<keyword evidence="3" id="KW-0808">Transferase</keyword>
<organism evidence="13 14">
    <name type="scientific">Gymnopus androsaceus JB14</name>
    <dbReference type="NCBI Taxonomy" id="1447944"/>
    <lineage>
        <taxon>Eukaryota</taxon>
        <taxon>Fungi</taxon>
        <taxon>Dikarya</taxon>
        <taxon>Basidiomycota</taxon>
        <taxon>Agaricomycotina</taxon>
        <taxon>Agaricomycetes</taxon>
        <taxon>Agaricomycetidae</taxon>
        <taxon>Agaricales</taxon>
        <taxon>Marasmiineae</taxon>
        <taxon>Omphalotaceae</taxon>
        <taxon>Gymnopus</taxon>
    </lineage>
</organism>
<evidence type="ECO:0000256" key="8">
    <source>
        <dbReference type="ARBA" id="ARBA00023098"/>
    </source>
</evidence>
<dbReference type="GO" id="GO:0008168">
    <property type="term" value="F:methyltransferase activity"/>
    <property type="evidence" value="ECO:0007669"/>
    <property type="project" value="UniProtKB-KW"/>
</dbReference>
<feature type="transmembrane region" description="Helical" evidence="12">
    <location>
        <begin position="56"/>
        <end position="77"/>
    </location>
</feature>
<keyword evidence="14" id="KW-1185">Reference proteome</keyword>
<keyword evidence="4" id="KW-0949">S-adenosyl-L-methionine</keyword>
<dbReference type="Gene3D" id="1.20.120.1630">
    <property type="match status" value="1"/>
</dbReference>
<feature type="transmembrane region" description="Helical" evidence="12">
    <location>
        <begin position="140"/>
        <end position="162"/>
    </location>
</feature>
<evidence type="ECO:0000313" key="13">
    <source>
        <dbReference type="EMBL" id="KAE9393298.1"/>
    </source>
</evidence>
<protein>
    <recommendedName>
        <fullName evidence="15">Protein-S-isoprenylcysteine O-methyltransferase</fullName>
    </recommendedName>
</protein>
<keyword evidence="7 12" id="KW-1133">Transmembrane helix</keyword>
<evidence type="ECO:0000256" key="6">
    <source>
        <dbReference type="ARBA" id="ARBA00022824"/>
    </source>
</evidence>
<evidence type="ECO:0000256" key="1">
    <source>
        <dbReference type="ARBA" id="ARBA00004127"/>
    </source>
</evidence>
<evidence type="ECO:0000256" key="10">
    <source>
        <dbReference type="ARBA" id="ARBA00023209"/>
    </source>
</evidence>
<keyword evidence="11" id="KW-1208">Phospholipid metabolism</keyword>
<dbReference type="EMBL" id="ML769575">
    <property type="protein sequence ID" value="KAE9393298.1"/>
    <property type="molecule type" value="Genomic_DNA"/>
</dbReference>
<name>A0A6A4H6E6_9AGAR</name>
<evidence type="ECO:0000256" key="12">
    <source>
        <dbReference type="SAM" id="Phobius"/>
    </source>
</evidence>
<dbReference type="GO" id="GO:0012505">
    <property type="term" value="C:endomembrane system"/>
    <property type="evidence" value="ECO:0007669"/>
    <property type="project" value="UniProtKB-SubCell"/>
</dbReference>
<dbReference type="PANTHER" id="PTHR43847:SF1">
    <property type="entry name" value="BLL3993 PROTEIN"/>
    <property type="match status" value="1"/>
</dbReference>
<keyword evidence="2" id="KW-0444">Lipid biosynthesis</keyword>
<dbReference type="PANTHER" id="PTHR43847">
    <property type="entry name" value="BLL3993 PROTEIN"/>
    <property type="match status" value="1"/>
</dbReference>
<dbReference type="InterPro" id="IPR052527">
    <property type="entry name" value="Metal_cation-efflux_comp"/>
</dbReference>
<gene>
    <name evidence="13" type="ORF">BT96DRAFT_924090</name>
</gene>
<keyword evidence="8" id="KW-0443">Lipid metabolism</keyword>
<keyword evidence="5 12" id="KW-0812">Transmembrane</keyword>
<evidence type="ECO:0000256" key="3">
    <source>
        <dbReference type="ARBA" id="ARBA00022603"/>
    </source>
</evidence>
<evidence type="ECO:0000313" key="14">
    <source>
        <dbReference type="Proteomes" id="UP000799118"/>
    </source>
</evidence>
<evidence type="ECO:0000256" key="4">
    <source>
        <dbReference type="ARBA" id="ARBA00022691"/>
    </source>
</evidence>
<dbReference type="Pfam" id="PF04191">
    <property type="entry name" value="PEMT"/>
    <property type="match status" value="1"/>
</dbReference>
<keyword evidence="6" id="KW-0256">Endoplasmic reticulum</keyword>
<evidence type="ECO:0000256" key="2">
    <source>
        <dbReference type="ARBA" id="ARBA00022516"/>
    </source>
</evidence>
<proteinExistence type="predicted"/>
<dbReference type="AlphaFoldDB" id="A0A6A4H6E6"/>
<comment type="subcellular location">
    <subcellularLocation>
        <location evidence="1">Endomembrane system</location>
        <topology evidence="1">Multi-pass membrane protein</topology>
    </subcellularLocation>
</comment>
<dbReference type="OrthoDB" id="422086at2759"/>
<evidence type="ECO:0000256" key="5">
    <source>
        <dbReference type="ARBA" id="ARBA00022692"/>
    </source>
</evidence>
<keyword evidence="10" id="KW-0594">Phospholipid biosynthesis</keyword>
<evidence type="ECO:0000256" key="11">
    <source>
        <dbReference type="ARBA" id="ARBA00023264"/>
    </source>
</evidence>
<reference evidence="13" key="1">
    <citation type="journal article" date="2019" name="Environ. Microbiol.">
        <title>Fungal ecological strategies reflected in gene transcription - a case study of two litter decomposers.</title>
        <authorList>
            <person name="Barbi F."/>
            <person name="Kohler A."/>
            <person name="Barry K."/>
            <person name="Baskaran P."/>
            <person name="Daum C."/>
            <person name="Fauchery L."/>
            <person name="Ihrmark K."/>
            <person name="Kuo A."/>
            <person name="LaButti K."/>
            <person name="Lipzen A."/>
            <person name="Morin E."/>
            <person name="Grigoriev I.V."/>
            <person name="Henrissat B."/>
            <person name="Lindahl B."/>
            <person name="Martin F."/>
        </authorList>
    </citation>
    <scope>NUCLEOTIDE SEQUENCE</scope>
    <source>
        <strain evidence="13">JB14</strain>
    </source>
</reference>
<keyword evidence="9 12" id="KW-0472">Membrane</keyword>
<dbReference type="GO" id="GO:0032259">
    <property type="term" value="P:methylation"/>
    <property type="evidence" value="ECO:0007669"/>
    <property type="project" value="UniProtKB-KW"/>
</dbReference>
<evidence type="ECO:0008006" key="15">
    <source>
        <dbReference type="Google" id="ProtNLM"/>
    </source>
</evidence>
<dbReference type="Proteomes" id="UP000799118">
    <property type="component" value="Unassembled WGS sequence"/>
</dbReference>
<evidence type="ECO:0000256" key="7">
    <source>
        <dbReference type="ARBA" id="ARBA00022989"/>
    </source>
</evidence>
<accession>A0A6A4H6E6</accession>
<dbReference type="UniPathway" id="UPA00753"/>
<evidence type="ECO:0000256" key="9">
    <source>
        <dbReference type="ARBA" id="ARBA00023136"/>
    </source>
</evidence>
<keyword evidence="3" id="KW-0489">Methyltransferase</keyword>
<sequence length="191" mass="21604">MARLGLSLLAALKILLLTCIFCEMIVMIFTHYATTGSAFAEITMTALVRTSSHKFHAPATTPIFLVGFLLTLCGAYVRWSSYRALGPLFTFELSIRDQHKLITTGPYSIVRHPSYTGMLLFFPGSWIHECGWLDLLPIKISAVLVTVVQATFILLMPIRLGIEDEMMRKEFGQQWEEWAKKVPYKLVPGIF</sequence>
<dbReference type="InterPro" id="IPR007318">
    <property type="entry name" value="Phopholipid_MeTrfase"/>
</dbReference>
<dbReference type="GO" id="GO:0006656">
    <property type="term" value="P:phosphatidylcholine biosynthetic process"/>
    <property type="evidence" value="ECO:0007669"/>
    <property type="project" value="UniProtKB-UniPathway"/>
</dbReference>